<dbReference type="HAMAP" id="MF_01365_B">
    <property type="entry name" value="Ribosomal_uL6_B"/>
    <property type="match status" value="1"/>
</dbReference>
<evidence type="ECO:0000259" key="7">
    <source>
        <dbReference type="Pfam" id="PF00347"/>
    </source>
</evidence>
<name>A0A0G1P1I4_9BACT</name>
<keyword evidence="4 6" id="KW-0699">rRNA-binding</keyword>
<evidence type="ECO:0000256" key="6">
    <source>
        <dbReference type="RuleBase" id="RU003870"/>
    </source>
</evidence>
<dbReference type="InterPro" id="IPR020040">
    <property type="entry name" value="Ribosomal_uL6_a/b-dom"/>
</dbReference>
<comment type="caution">
    <text evidence="8">The sequence shown here is derived from an EMBL/GenBank/DDBJ whole genome shotgun (WGS) entry which is preliminary data.</text>
</comment>
<comment type="subunit">
    <text evidence="4">Part of the 50S ribosomal subunit.</text>
</comment>
<dbReference type="NCBIfam" id="TIGR03654">
    <property type="entry name" value="L6_bact"/>
    <property type="match status" value="1"/>
</dbReference>
<feature type="domain" description="Large ribosomal subunit protein uL6 alpha-beta" evidence="7">
    <location>
        <begin position="11"/>
        <end position="86"/>
    </location>
</feature>
<dbReference type="Gene3D" id="3.90.930.12">
    <property type="entry name" value="Ribosomal protein L6, alpha-beta domain"/>
    <property type="match status" value="2"/>
</dbReference>
<protein>
    <recommendedName>
        <fullName evidence="4">Large ribosomal subunit protein uL6</fullName>
    </recommendedName>
</protein>
<feature type="domain" description="Large ribosomal subunit protein uL6 alpha-beta" evidence="7">
    <location>
        <begin position="95"/>
        <end position="167"/>
    </location>
</feature>
<evidence type="ECO:0000256" key="4">
    <source>
        <dbReference type="HAMAP-Rule" id="MF_01365"/>
    </source>
</evidence>
<dbReference type="PANTHER" id="PTHR11655">
    <property type="entry name" value="60S/50S RIBOSOMAL PROTEIN L6/L9"/>
    <property type="match status" value="1"/>
</dbReference>
<sequence>MSKIGKKQINIPQGVTVRNENGSVFVKGPKGELSMPLSSHFVFTQSENTATIMPREEKILKDNKIHSMWGLSTAVLSNLIKGVTEGFEKALEFQGVGYKANVKGNDLELELGYSHPITVSAPEGISFKVEKNVIKVMGIDKELIGKVAAHIRTLRKPEPYKGSGVRYLGEVIKRKAGKKATAAA</sequence>
<dbReference type="InterPro" id="IPR019906">
    <property type="entry name" value="Ribosomal_uL6_bac-type"/>
</dbReference>
<proteinExistence type="inferred from homology"/>
<dbReference type="AlphaFoldDB" id="A0A0G1P1I4"/>
<evidence type="ECO:0000313" key="9">
    <source>
        <dbReference type="Proteomes" id="UP000034368"/>
    </source>
</evidence>
<comment type="function">
    <text evidence="4 6">This protein binds to the 23S rRNA, and is important in its secondary structure. It is located near the subunit interface in the base of the L7/L12 stalk, and near the tRNA binding site of the peptidyltransferase center.</text>
</comment>
<keyword evidence="3 4" id="KW-0687">Ribonucleoprotein</keyword>
<evidence type="ECO:0000256" key="3">
    <source>
        <dbReference type="ARBA" id="ARBA00023274"/>
    </source>
</evidence>
<evidence type="ECO:0000256" key="5">
    <source>
        <dbReference type="RuleBase" id="RU003869"/>
    </source>
</evidence>
<dbReference type="PATRIC" id="fig|1619026.3.peg.245"/>
<dbReference type="SUPFAM" id="SSF56053">
    <property type="entry name" value="Ribosomal protein L6"/>
    <property type="match status" value="2"/>
</dbReference>
<dbReference type="GO" id="GO:0002181">
    <property type="term" value="P:cytoplasmic translation"/>
    <property type="evidence" value="ECO:0007669"/>
    <property type="project" value="TreeGrafter"/>
</dbReference>
<gene>
    <name evidence="4" type="primary">rplF</name>
    <name evidence="8" type="ORF">UW90_C0004G0034</name>
</gene>
<comment type="similarity">
    <text evidence="1 4 5">Belongs to the universal ribosomal protein uL6 family.</text>
</comment>
<dbReference type="Proteomes" id="UP000034368">
    <property type="component" value="Unassembled WGS sequence"/>
</dbReference>
<evidence type="ECO:0000256" key="1">
    <source>
        <dbReference type="ARBA" id="ARBA00009356"/>
    </source>
</evidence>
<evidence type="ECO:0000313" key="8">
    <source>
        <dbReference type="EMBL" id="KKT90229.1"/>
    </source>
</evidence>
<dbReference type="GO" id="GO:0022625">
    <property type="term" value="C:cytosolic large ribosomal subunit"/>
    <property type="evidence" value="ECO:0007669"/>
    <property type="project" value="UniProtKB-UniRule"/>
</dbReference>
<dbReference type="EMBL" id="LCKD01000004">
    <property type="protein sequence ID" value="KKT90229.1"/>
    <property type="molecule type" value="Genomic_DNA"/>
</dbReference>
<dbReference type="InterPro" id="IPR036789">
    <property type="entry name" value="Ribosomal_uL6-like_a/b-dom_sf"/>
</dbReference>
<dbReference type="GO" id="GO:0003735">
    <property type="term" value="F:structural constituent of ribosome"/>
    <property type="evidence" value="ECO:0007669"/>
    <property type="project" value="UniProtKB-UniRule"/>
</dbReference>
<dbReference type="FunFam" id="3.90.930.12:FF:000001">
    <property type="entry name" value="50S ribosomal protein L6"/>
    <property type="match status" value="1"/>
</dbReference>
<dbReference type="InterPro" id="IPR000702">
    <property type="entry name" value="Ribosomal_uL6-like"/>
</dbReference>
<dbReference type="PRINTS" id="PR00059">
    <property type="entry name" value="RIBOSOMALL6"/>
</dbReference>
<evidence type="ECO:0000256" key="2">
    <source>
        <dbReference type="ARBA" id="ARBA00022980"/>
    </source>
</evidence>
<keyword evidence="2 4" id="KW-0689">Ribosomal protein</keyword>
<accession>A0A0G1P1I4</accession>
<dbReference type="Pfam" id="PF00347">
    <property type="entry name" value="Ribosomal_L6"/>
    <property type="match status" value="2"/>
</dbReference>
<keyword evidence="4 6" id="KW-0694">RNA-binding</keyword>
<dbReference type="PANTHER" id="PTHR11655:SF14">
    <property type="entry name" value="LARGE RIBOSOMAL SUBUNIT PROTEIN UL6M"/>
    <property type="match status" value="1"/>
</dbReference>
<reference evidence="8 9" key="1">
    <citation type="journal article" date="2015" name="Nature">
        <title>rRNA introns, odd ribosomes, and small enigmatic genomes across a large radiation of phyla.</title>
        <authorList>
            <person name="Brown C.T."/>
            <person name="Hug L.A."/>
            <person name="Thomas B.C."/>
            <person name="Sharon I."/>
            <person name="Castelle C.J."/>
            <person name="Singh A."/>
            <person name="Wilkins M.J."/>
            <person name="Williams K.H."/>
            <person name="Banfield J.F."/>
        </authorList>
    </citation>
    <scope>NUCLEOTIDE SEQUENCE [LARGE SCALE GENOMIC DNA]</scope>
</reference>
<dbReference type="GO" id="GO:0019843">
    <property type="term" value="F:rRNA binding"/>
    <property type="evidence" value="ECO:0007669"/>
    <property type="project" value="UniProtKB-UniRule"/>
</dbReference>
<dbReference type="PIRSF" id="PIRSF002162">
    <property type="entry name" value="Ribosomal_L6"/>
    <property type="match status" value="1"/>
</dbReference>
<organism evidence="8 9">
    <name type="scientific">Candidatus Yanofskybacteria bacterium GW2011_GWB1_45_11</name>
    <dbReference type="NCBI Taxonomy" id="1619026"/>
    <lineage>
        <taxon>Bacteria</taxon>
        <taxon>Candidatus Yanofskyibacteriota</taxon>
    </lineage>
</organism>